<evidence type="ECO:0000256" key="2">
    <source>
        <dbReference type="ARBA" id="ARBA00022692"/>
    </source>
</evidence>
<accession>A0A6A9V204</accession>
<feature type="transmembrane region" description="Helical" evidence="6">
    <location>
        <begin position="29"/>
        <end position="50"/>
    </location>
</feature>
<dbReference type="Proteomes" id="UP000435304">
    <property type="component" value="Unassembled WGS sequence"/>
</dbReference>
<keyword evidence="9" id="KW-1185">Reference proteome</keyword>
<dbReference type="InterPro" id="IPR020846">
    <property type="entry name" value="MFS_dom"/>
</dbReference>
<name>A0A6A9V204_9ACTN</name>
<feature type="transmembrane region" description="Helical" evidence="6">
    <location>
        <begin position="335"/>
        <end position="355"/>
    </location>
</feature>
<feature type="transmembrane region" description="Helical" evidence="6">
    <location>
        <begin position="117"/>
        <end position="140"/>
    </location>
</feature>
<dbReference type="Pfam" id="PF07690">
    <property type="entry name" value="MFS_1"/>
    <property type="match status" value="1"/>
</dbReference>
<dbReference type="RefSeq" id="WP_156611862.1">
    <property type="nucleotide sequence ID" value="NZ_WPCU01000010.1"/>
</dbReference>
<feature type="transmembrane region" description="Helical" evidence="6">
    <location>
        <begin position="56"/>
        <end position="78"/>
    </location>
</feature>
<feature type="transmembrane region" description="Helical" evidence="6">
    <location>
        <begin position="90"/>
        <end position="111"/>
    </location>
</feature>
<feature type="transmembrane region" description="Helical" evidence="6">
    <location>
        <begin position="402"/>
        <end position="421"/>
    </location>
</feature>
<keyword evidence="2 6" id="KW-0812">Transmembrane</keyword>
<sequence length="449" mass="46264">MGSVGEHGLGTGVRAYARLLGHGPAAKPFFAALVARLPIAMAPLGMLLLIERERGAYSLAGFVTGAFALGSAVGMPLWGRLMDRLGQPRVLAPTAVVSALTMVALGVATVGGAPSSVLLALALVAGLSFPPMSPAIRSAWRVIFPDRASRRVAFALDGTSVELIFVGGPLLLSLLLVLTPSGVPLYITAALLAGGALAYCRTDAARHSGGTRDEPEAPSRGYDEHGQQELLAPRRRVPVVLIGGVSSVLAVMLMLSIGFGQLDTSMAATAGLLLGSTDQVGIFFAAIAGGSTIGGLAYGARTWRFQERHAVLVLLAAFSALLACMALLMRWPDAGLAAVLPLLFVTGITIAPTLIMQQHLVDELAPVDRLNEAQSFLSAANTTGAAAGTALAGVLIDYHGVDWSYAGASAALALAAVVALASQRRWKAVAHQVQPVPLAEPDPAGAERR</sequence>
<dbReference type="GO" id="GO:0022857">
    <property type="term" value="F:transmembrane transporter activity"/>
    <property type="evidence" value="ECO:0007669"/>
    <property type="project" value="InterPro"/>
</dbReference>
<feature type="transmembrane region" description="Helical" evidence="6">
    <location>
        <begin position="376"/>
        <end position="396"/>
    </location>
</feature>
<feature type="transmembrane region" description="Helical" evidence="6">
    <location>
        <begin position="280"/>
        <end position="298"/>
    </location>
</feature>
<dbReference type="PROSITE" id="PS50850">
    <property type="entry name" value="MFS"/>
    <property type="match status" value="1"/>
</dbReference>
<comment type="caution">
    <text evidence="8">The sequence shown here is derived from an EMBL/GenBank/DDBJ whole genome shotgun (WGS) entry which is preliminary data.</text>
</comment>
<gene>
    <name evidence="8" type="ORF">GC722_16515</name>
</gene>
<dbReference type="Gene3D" id="1.20.1250.20">
    <property type="entry name" value="MFS general substrate transporter like domains"/>
    <property type="match status" value="1"/>
</dbReference>
<evidence type="ECO:0000256" key="1">
    <source>
        <dbReference type="ARBA" id="ARBA00004651"/>
    </source>
</evidence>
<evidence type="ECO:0000256" key="4">
    <source>
        <dbReference type="ARBA" id="ARBA00023136"/>
    </source>
</evidence>
<dbReference type="PANTHER" id="PTHR23542">
    <property type="match status" value="1"/>
</dbReference>
<dbReference type="GO" id="GO:0005886">
    <property type="term" value="C:plasma membrane"/>
    <property type="evidence" value="ECO:0007669"/>
    <property type="project" value="UniProtKB-SubCell"/>
</dbReference>
<keyword evidence="4 6" id="KW-0472">Membrane</keyword>
<feature type="region of interest" description="Disordered" evidence="5">
    <location>
        <begin position="206"/>
        <end position="225"/>
    </location>
</feature>
<evidence type="ECO:0000256" key="3">
    <source>
        <dbReference type="ARBA" id="ARBA00022989"/>
    </source>
</evidence>
<dbReference type="InterPro" id="IPR036259">
    <property type="entry name" value="MFS_trans_sf"/>
</dbReference>
<dbReference type="PANTHER" id="PTHR23542:SF1">
    <property type="entry name" value="MAJOR FACILITATOR SUPERFAMILY (MFS) PROFILE DOMAIN-CONTAINING PROTEIN"/>
    <property type="match status" value="1"/>
</dbReference>
<keyword evidence="3 6" id="KW-1133">Transmembrane helix</keyword>
<feature type="transmembrane region" description="Helical" evidence="6">
    <location>
        <begin position="239"/>
        <end position="260"/>
    </location>
</feature>
<organism evidence="8 9">
    <name type="scientific">Auraticoccus cholistanensis</name>
    <dbReference type="NCBI Taxonomy" id="2656650"/>
    <lineage>
        <taxon>Bacteria</taxon>
        <taxon>Bacillati</taxon>
        <taxon>Actinomycetota</taxon>
        <taxon>Actinomycetes</taxon>
        <taxon>Propionibacteriales</taxon>
        <taxon>Propionibacteriaceae</taxon>
        <taxon>Auraticoccus</taxon>
    </lineage>
</organism>
<evidence type="ECO:0000259" key="7">
    <source>
        <dbReference type="PROSITE" id="PS50850"/>
    </source>
</evidence>
<evidence type="ECO:0000313" key="9">
    <source>
        <dbReference type="Proteomes" id="UP000435304"/>
    </source>
</evidence>
<feature type="transmembrane region" description="Helical" evidence="6">
    <location>
        <begin position="183"/>
        <end position="200"/>
    </location>
</feature>
<reference evidence="8 9" key="1">
    <citation type="submission" date="2019-12" db="EMBL/GenBank/DDBJ databases">
        <title>Auraticoccus cholistani sp. nov., an actinomycete isolated from soil of Cholistan desert.</title>
        <authorList>
            <person name="Cheema M.T."/>
        </authorList>
    </citation>
    <scope>NUCLEOTIDE SEQUENCE [LARGE SCALE GENOMIC DNA]</scope>
    <source>
        <strain evidence="8 9">F435</strain>
    </source>
</reference>
<feature type="domain" description="Major facilitator superfamily (MFS) profile" evidence="7">
    <location>
        <begin position="236"/>
        <end position="449"/>
    </location>
</feature>
<dbReference type="EMBL" id="WPCU01000010">
    <property type="protein sequence ID" value="MVA77607.1"/>
    <property type="molecule type" value="Genomic_DNA"/>
</dbReference>
<dbReference type="InterPro" id="IPR011701">
    <property type="entry name" value="MFS"/>
</dbReference>
<protein>
    <submittedName>
        <fullName evidence="8">MFS transporter</fullName>
    </submittedName>
</protein>
<evidence type="ECO:0000256" key="5">
    <source>
        <dbReference type="SAM" id="MobiDB-lite"/>
    </source>
</evidence>
<evidence type="ECO:0000256" key="6">
    <source>
        <dbReference type="SAM" id="Phobius"/>
    </source>
</evidence>
<comment type="subcellular location">
    <subcellularLocation>
        <location evidence="1">Cell membrane</location>
        <topology evidence="1">Multi-pass membrane protein</topology>
    </subcellularLocation>
</comment>
<feature type="transmembrane region" description="Helical" evidence="6">
    <location>
        <begin position="310"/>
        <end position="329"/>
    </location>
</feature>
<proteinExistence type="predicted"/>
<evidence type="ECO:0000313" key="8">
    <source>
        <dbReference type="EMBL" id="MVA77607.1"/>
    </source>
</evidence>
<dbReference type="SUPFAM" id="SSF103473">
    <property type="entry name" value="MFS general substrate transporter"/>
    <property type="match status" value="1"/>
</dbReference>
<dbReference type="AlphaFoldDB" id="A0A6A9V204"/>